<gene>
    <name evidence="1" type="ORF">SAMN05443633_103272</name>
</gene>
<evidence type="ECO:0000313" key="2">
    <source>
        <dbReference type="Proteomes" id="UP000184518"/>
    </source>
</evidence>
<name>A0A1M4ZUJ4_9FLAO</name>
<dbReference type="STRING" id="1416778.SAMN05443633_103272"/>
<dbReference type="AlphaFoldDB" id="A0A1M4ZUJ4"/>
<dbReference type="EMBL" id="FQUT01000003">
    <property type="protein sequence ID" value="SHF21615.1"/>
    <property type="molecule type" value="Genomic_DNA"/>
</dbReference>
<keyword evidence="2" id="KW-1185">Reference proteome</keyword>
<protein>
    <submittedName>
        <fullName evidence="1">Uncharacterized protein</fullName>
    </submittedName>
</protein>
<dbReference type="Proteomes" id="UP000184518">
    <property type="component" value="Unassembled WGS sequence"/>
</dbReference>
<sequence>MLDQNNIKLLTSSEKPHIKYIKLGKAKNIAMSVFPSEQLIKVIIIN</sequence>
<accession>A0A1M4ZUJ4</accession>
<reference evidence="2" key="1">
    <citation type="submission" date="2016-11" db="EMBL/GenBank/DDBJ databases">
        <authorList>
            <person name="Varghese N."/>
            <person name="Submissions S."/>
        </authorList>
    </citation>
    <scope>NUCLEOTIDE SEQUENCE [LARGE SCALE GENOMIC DNA]</scope>
    <source>
        <strain evidence="2">DSM 27619</strain>
    </source>
</reference>
<proteinExistence type="predicted"/>
<evidence type="ECO:0000313" key="1">
    <source>
        <dbReference type="EMBL" id="SHF21615.1"/>
    </source>
</evidence>
<organism evidence="1 2">
    <name type="scientific">Chryseobacterium arachidis</name>
    <dbReference type="NCBI Taxonomy" id="1416778"/>
    <lineage>
        <taxon>Bacteria</taxon>
        <taxon>Pseudomonadati</taxon>
        <taxon>Bacteroidota</taxon>
        <taxon>Flavobacteriia</taxon>
        <taxon>Flavobacteriales</taxon>
        <taxon>Weeksellaceae</taxon>
        <taxon>Chryseobacterium group</taxon>
        <taxon>Chryseobacterium</taxon>
    </lineage>
</organism>